<protein>
    <recommendedName>
        <fullName evidence="8">chymotrypsin</fullName>
        <ecNumber evidence="8">3.4.21.1</ecNumber>
    </recommendedName>
</protein>
<feature type="signal peptide" evidence="10">
    <location>
        <begin position="1"/>
        <end position="18"/>
    </location>
</feature>
<dbReference type="Gene3D" id="2.40.10.10">
    <property type="entry name" value="Trypsin-like serine proteases"/>
    <property type="match status" value="1"/>
</dbReference>
<dbReference type="AlphaFoldDB" id="A0A6J3KHA7"/>
<evidence type="ECO:0000259" key="11">
    <source>
        <dbReference type="PROSITE" id="PS50240"/>
    </source>
</evidence>
<evidence type="ECO:0000256" key="8">
    <source>
        <dbReference type="ARBA" id="ARBA00044036"/>
    </source>
</evidence>
<comment type="subcellular location">
    <subcellularLocation>
        <location evidence="1">Secreted</location>
        <location evidence="1">Extracellular space</location>
    </subcellularLocation>
</comment>
<dbReference type="GO" id="GO:0004252">
    <property type="term" value="F:serine-type endopeptidase activity"/>
    <property type="evidence" value="ECO:0007669"/>
    <property type="project" value="UniProtKB-EC"/>
</dbReference>
<evidence type="ECO:0000256" key="4">
    <source>
        <dbReference type="ARBA" id="ARBA00022670"/>
    </source>
</evidence>
<evidence type="ECO:0000313" key="12">
    <source>
        <dbReference type="Proteomes" id="UP000504631"/>
    </source>
</evidence>
<dbReference type="SMART" id="SM00020">
    <property type="entry name" value="Tryp_SPc"/>
    <property type="match status" value="1"/>
</dbReference>
<comment type="similarity">
    <text evidence="2">Belongs to the peptidase S1 family.</text>
</comment>
<dbReference type="PROSITE" id="PS00135">
    <property type="entry name" value="TRYPSIN_SER"/>
    <property type="match status" value="1"/>
</dbReference>
<dbReference type="Pfam" id="PF00089">
    <property type="entry name" value="Trypsin"/>
    <property type="match status" value="1"/>
</dbReference>
<dbReference type="KEGG" id="bvk:117234321"/>
<dbReference type="PRINTS" id="PR00722">
    <property type="entry name" value="CHYMOTRYPSIN"/>
</dbReference>
<dbReference type="InterPro" id="IPR001254">
    <property type="entry name" value="Trypsin_dom"/>
</dbReference>
<dbReference type="EC" id="3.4.21.1" evidence="8"/>
<dbReference type="InterPro" id="IPR018114">
    <property type="entry name" value="TRYPSIN_HIS"/>
</dbReference>
<keyword evidence="4 9" id="KW-0645">Protease</keyword>
<name>A0A6J3KHA7_9HYME</name>
<reference evidence="13" key="1">
    <citation type="submission" date="2025-08" db="UniProtKB">
        <authorList>
            <consortium name="RefSeq"/>
        </authorList>
    </citation>
    <scope>IDENTIFICATION</scope>
    <source>
        <tissue evidence="13">Muscle</tissue>
    </source>
</reference>
<keyword evidence="3" id="KW-0964">Secreted</keyword>
<dbReference type="FunFam" id="2.40.10.10:FF:000047">
    <property type="entry name" value="Trypsin eta"/>
    <property type="match status" value="1"/>
</dbReference>
<dbReference type="RefSeq" id="XP_033351309.1">
    <property type="nucleotide sequence ID" value="XM_033495418.1"/>
</dbReference>
<gene>
    <name evidence="13" type="primary">LOC117234321</name>
</gene>
<dbReference type="CDD" id="cd00190">
    <property type="entry name" value="Tryp_SPc"/>
    <property type="match status" value="1"/>
</dbReference>
<keyword evidence="7" id="KW-1015">Disulfide bond</keyword>
<dbReference type="PROSITE" id="PS00134">
    <property type="entry name" value="TRYPSIN_HIS"/>
    <property type="match status" value="1"/>
</dbReference>
<evidence type="ECO:0000256" key="7">
    <source>
        <dbReference type="ARBA" id="ARBA00023157"/>
    </source>
</evidence>
<dbReference type="SUPFAM" id="SSF50494">
    <property type="entry name" value="Trypsin-like serine proteases"/>
    <property type="match status" value="1"/>
</dbReference>
<proteinExistence type="inferred from homology"/>
<evidence type="ECO:0000256" key="5">
    <source>
        <dbReference type="ARBA" id="ARBA00022801"/>
    </source>
</evidence>
<feature type="chain" id="PRO_5026729578" description="chymotrypsin" evidence="10">
    <location>
        <begin position="19"/>
        <end position="250"/>
    </location>
</feature>
<evidence type="ECO:0000256" key="3">
    <source>
        <dbReference type="ARBA" id="ARBA00022525"/>
    </source>
</evidence>
<organism evidence="12 13">
    <name type="scientific">Bombus vosnesenskii</name>
    <dbReference type="NCBI Taxonomy" id="207650"/>
    <lineage>
        <taxon>Eukaryota</taxon>
        <taxon>Metazoa</taxon>
        <taxon>Ecdysozoa</taxon>
        <taxon>Arthropoda</taxon>
        <taxon>Hexapoda</taxon>
        <taxon>Insecta</taxon>
        <taxon>Pterygota</taxon>
        <taxon>Neoptera</taxon>
        <taxon>Endopterygota</taxon>
        <taxon>Hymenoptera</taxon>
        <taxon>Apocrita</taxon>
        <taxon>Aculeata</taxon>
        <taxon>Apoidea</taxon>
        <taxon>Anthophila</taxon>
        <taxon>Apidae</taxon>
        <taxon>Bombus</taxon>
        <taxon>Pyrobombus</taxon>
    </lineage>
</organism>
<dbReference type="InterPro" id="IPR001314">
    <property type="entry name" value="Peptidase_S1A"/>
</dbReference>
<keyword evidence="5 9" id="KW-0378">Hydrolase</keyword>
<sequence length="250" mass="27302">MAKFSILLLLPLIALTNAGPTPRIINGKVAKPGEIPYQVSLQVAKIMFHFCGGSILNERYVITAAHCVTALPVELVVVVAGVVDLRMPTSKHQIETAYVHENYNATDAYANDIALIKVKKPFVKSSLVSFVPMPSPGEIAKTNAPAIVSGFGTLTYEGKMTKLLHWVDIKVADQNYCNRMYKNVIHNTQLCAYDNTTVKGHCDGDSGGPLTVNGKLHGIVSWSKNCANVVYPSVYTRVSSYLNWINKHAV</sequence>
<dbReference type="InterPro" id="IPR033116">
    <property type="entry name" value="TRYPSIN_SER"/>
</dbReference>
<accession>A0A6J3KHA7</accession>
<dbReference type="InterPro" id="IPR050430">
    <property type="entry name" value="Peptidase_S1"/>
</dbReference>
<evidence type="ECO:0000256" key="6">
    <source>
        <dbReference type="ARBA" id="ARBA00022825"/>
    </source>
</evidence>
<keyword evidence="12" id="KW-1185">Reference proteome</keyword>
<evidence type="ECO:0000313" key="13">
    <source>
        <dbReference type="RefSeq" id="XP_033351309.1"/>
    </source>
</evidence>
<feature type="domain" description="Peptidase S1" evidence="11">
    <location>
        <begin position="24"/>
        <end position="250"/>
    </location>
</feature>
<dbReference type="GO" id="GO:0005576">
    <property type="term" value="C:extracellular region"/>
    <property type="evidence" value="ECO:0007669"/>
    <property type="project" value="UniProtKB-SubCell"/>
</dbReference>
<dbReference type="PANTHER" id="PTHR24276">
    <property type="entry name" value="POLYSERASE-RELATED"/>
    <property type="match status" value="1"/>
</dbReference>
<evidence type="ECO:0000256" key="10">
    <source>
        <dbReference type="SAM" id="SignalP"/>
    </source>
</evidence>
<keyword evidence="10" id="KW-0732">Signal</keyword>
<dbReference type="InterPro" id="IPR043504">
    <property type="entry name" value="Peptidase_S1_PA_chymotrypsin"/>
</dbReference>
<evidence type="ECO:0000256" key="2">
    <source>
        <dbReference type="ARBA" id="ARBA00007664"/>
    </source>
</evidence>
<keyword evidence="6 9" id="KW-0720">Serine protease</keyword>
<dbReference type="PROSITE" id="PS50240">
    <property type="entry name" value="TRYPSIN_DOM"/>
    <property type="match status" value="1"/>
</dbReference>
<dbReference type="InterPro" id="IPR009003">
    <property type="entry name" value="Peptidase_S1_PA"/>
</dbReference>
<dbReference type="GO" id="GO:0016485">
    <property type="term" value="P:protein processing"/>
    <property type="evidence" value="ECO:0007669"/>
    <property type="project" value="UniProtKB-ARBA"/>
</dbReference>
<evidence type="ECO:0000256" key="1">
    <source>
        <dbReference type="ARBA" id="ARBA00004239"/>
    </source>
</evidence>
<evidence type="ECO:0000256" key="9">
    <source>
        <dbReference type="RuleBase" id="RU363034"/>
    </source>
</evidence>
<dbReference type="GeneID" id="117234321"/>
<dbReference type="PANTHER" id="PTHR24276:SF98">
    <property type="entry name" value="FI18310P1-RELATED"/>
    <property type="match status" value="1"/>
</dbReference>
<dbReference type="Proteomes" id="UP000504631">
    <property type="component" value="Unplaced"/>
</dbReference>